<comment type="caution">
    <text evidence="2">The sequence shown here is derived from an EMBL/GenBank/DDBJ whole genome shotgun (WGS) entry which is preliminary data.</text>
</comment>
<reference evidence="2 3" key="1">
    <citation type="journal article" date="2022" name="Nat. Genet.">
        <title>Improved pea reference genome and pan-genome highlight genomic features and evolutionary characteristics.</title>
        <authorList>
            <person name="Yang T."/>
            <person name="Liu R."/>
            <person name="Luo Y."/>
            <person name="Hu S."/>
            <person name="Wang D."/>
            <person name="Wang C."/>
            <person name="Pandey M.K."/>
            <person name="Ge S."/>
            <person name="Xu Q."/>
            <person name="Li N."/>
            <person name="Li G."/>
            <person name="Huang Y."/>
            <person name="Saxena R.K."/>
            <person name="Ji Y."/>
            <person name="Li M."/>
            <person name="Yan X."/>
            <person name="He Y."/>
            <person name="Liu Y."/>
            <person name="Wang X."/>
            <person name="Xiang C."/>
            <person name="Varshney R.K."/>
            <person name="Ding H."/>
            <person name="Gao S."/>
            <person name="Zong X."/>
        </authorList>
    </citation>
    <scope>NUCLEOTIDE SEQUENCE [LARGE SCALE GENOMIC DNA]</scope>
    <source>
        <strain evidence="2 3">cv. Zhongwan 6</strain>
    </source>
</reference>
<evidence type="ECO:0000313" key="3">
    <source>
        <dbReference type="Proteomes" id="UP001058974"/>
    </source>
</evidence>
<gene>
    <name evidence="2" type="ORF">KIW84_034626</name>
</gene>
<name>A0A9D4XZ34_PEA</name>
<feature type="domain" description="PB1-like" evidence="1">
    <location>
        <begin position="99"/>
        <end position="178"/>
    </location>
</feature>
<protein>
    <recommendedName>
        <fullName evidence="1">PB1-like domain-containing protein</fullName>
    </recommendedName>
</protein>
<proteinExistence type="predicted"/>
<organism evidence="2 3">
    <name type="scientific">Pisum sativum</name>
    <name type="common">Garden pea</name>
    <name type="synonym">Lathyrus oleraceus</name>
    <dbReference type="NCBI Taxonomy" id="3888"/>
    <lineage>
        <taxon>Eukaryota</taxon>
        <taxon>Viridiplantae</taxon>
        <taxon>Streptophyta</taxon>
        <taxon>Embryophyta</taxon>
        <taxon>Tracheophyta</taxon>
        <taxon>Spermatophyta</taxon>
        <taxon>Magnoliopsida</taxon>
        <taxon>eudicotyledons</taxon>
        <taxon>Gunneridae</taxon>
        <taxon>Pentapetalae</taxon>
        <taxon>rosids</taxon>
        <taxon>fabids</taxon>
        <taxon>Fabales</taxon>
        <taxon>Fabaceae</taxon>
        <taxon>Papilionoideae</taxon>
        <taxon>50 kb inversion clade</taxon>
        <taxon>NPAAA clade</taxon>
        <taxon>Hologalegina</taxon>
        <taxon>IRL clade</taxon>
        <taxon>Fabeae</taxon>
        <taxon>Lathyrus</taxon>
    </lineage>
</organism>
<dbReference type="AlphaFoldDB" id="A0A9D4XZ34"/>
<dbReference type="Gramene" id="Psat03G0462600-T1">
    <property type="protein sequence ID" value="KAI5430121.1"/>
    <property type="gene ID" value="KIW84_034626"/>
</dbReference>
<dbReference type="EMBL" id="JAMSHJ010000003">
    <property type="protein sequence ID" value="KAI5430121.1"/>
    <property type="molecule type" value="Genomic_DNA"/>
</dbReference>
<evidence type="ECO:0000313" key="2">
    <source>
        <dbReference type="EMBL" id="KAI5430121.1"/>
    </source>
</evidence>
<dbReference type="Proteomes" id="UP001058974">
    <property type="component" value="Chromosome 3"/>
</dbReference>
<dbReference type="Pfam" id="PF26130">
    <property type="entry name" value="PB1-like"/>
    <property type="match status" value="1"/>
</dbReference>
<keyword evidence="3" id="KW-1185">Reference proteome</keyword>
<accession>A0A9D4XZ34</accession>
<sequence length="178" mass="20777">MDQIQANIDEMRNQMDARMSRFVDAITNGLHGNFPLPPSPLYNHRGPHLIVRDMLGHPNARGNPQVQELEVDHNEDMSSMLNSDLSVHADDKKPSQINKVRLRIHHRGKLVSEPIKWYVGGEVTEMNLQWDMDFISYMDVERLIKSEGYVHIKYLWYWNPVFSFARGLRPLNNDKEVL</sequence>
<evidence type="ECO:0000259" key="1">
    <source>
        <dbReference type="Pfam" id="PF26130"/>
    </source>
</evidence>
<dbReference type="InterPro" id="IPR058594">
    <property type="entry name" value="PB1-like_dom_pln"/>
</dbReference>